<evidence type="ECO:0000313" key="3">
    <source>
        <dbReference type="Proteomes" id="UP000624709"/>
    </source>
</evidence>
<protein>
    <submittedName>
        <fullName evidence="2">Hydrolase</fullName>
    </submittedName>
</protein>
<dbReference type="Proteomes" id="UP000624709">
    <property type="component" value="Unassembled WGS sequence"/>
</dbReference>
<keyword evidence="2" id="KW-0378">Hydrolase</keyword>
<evidence type="ECO:0000259" key="1">
    <source>
        <dbReference type="Pfam" id="PF12697"/>
    </source>
</evidence>
<sequence>MNAFVNVPGARIHYQVAGAGPVLVVGQSGDGDADRSADLVDALADRFTVVTWDRRGLSRSVRDEVAAPVGMGEHAADLVAVLGQVTDEPVAMLGLSLGAVIGMHVLVSYPGIVADLVAHEPIALRFLDPDAEGRARRDLTAVLDTHRRVGWRAAAAAVAAVLGIDPRDQETEPGVREFPFDERRAADFEYFLSHDLDAALQDDLRLADLPARARIVPAVGETSPVDGFDRQAGLALARHLGVPAVRFPGGHNGNMTHPRAFAARLTEVLAAAVSPQWSREGHEPYRS</sequence>
<dbReference type="EMBL" id="BOMS01000091">
    <property type="protein sequence ID" value="GIE69718.1"/>
    <property type="molecule type" value="Genomic_DNA"/>
</dbReference>
<comment type="caution">
    <text evidence="2">The sequence shown here is derived from an EMBL/GenBank/DDBJ whole genome shotgun (WGS) entry which is preliminary data.</text>
</comment>
<dbReference type="InterPro" id="IPR029058">
    <property type="entry name" value="AB_hydrolase_fold"/>
</dbReference>
<proteinExistence type="predicted"/>
<keyword evidence="3" id="KW-1185">Reference proteome</keyword>
<gene>
    <name evidence="2" type="ORF">Apa02nite_058260</name>
</gene>
<dbReference type="RefSeq" id="WP_203827852.1">
    <property type="nucleotide sequence ID" value="NZ_BAAATY010000026.1"/>
</dbReference>
<dbReference type="InterPro" id="IPR000073">
    <property type="entry name" value="AB_hydrolase_1"/>
</dbReference>
<dbReference type="Gene3D" id="3.40.50.1820">
    <property type="entry name" value="alpha/beta hydrolase"/>
    <property type="match status" value="1"/>
</dbReference>
<accession>A0ABQ4BGC6</accession>
<dbReference type="Pfam" id="PF12697">
    <property type="entry name" value="Abhydrolase_6"/>
    <property type="match status" value="1"/>
</dbReference>
<name>A0ABQ4BGC6_9ACTN</name>
<dbReference type="GO" id="GO:0016787">
    <property type="term" value="F:hydrolase activity"/>
    <property type="evidence" value="ECO:0007669"/>
    <property type="project" value="UniProtKB-KW"/>
</dbReference>
<reference evidence="2 3" key="1">
    <citation type="submission" date="2021-01" db="EMBL/GenBank/DDBJ databases">
        <title>Whole genome shotgun sequence of Actinoplanes palleronii NBRC 14916.</title>
        <authorList>
            <person name="Komaki H."/>
            <person name="Tamura T."/>
        </authorList>
    </citation>
    <scope>NUCLEOTIDE SEQUENCE [LARGE SCALE GENOMIC DNA]</scope>
    <source>
        <strain evidence="2 3">NBRC 14916</strain>
    </source>
</reference>
<dbReference type="SUPFAM" id="SSF53474">
    <property type="entry name" value="alpha/beta-Hydrolases"/>
    <property type="match status" value="1"/>
</dbReference>
<evidence type="ECO:0000313" key="2">
    <source>
        <dbReference type="EMBL" id="GIE69718.1"/>
    </source>
</evidence>
<feature type="domain" description="AB hydrolase-1" evidence="1">
    <location>
        <begin position="36"/>
        <end position="263"/>
    </location>
</feature>
<organism evidence="2 3">
    <name type="scientific">Actinoplanes palleronii</name>
    <dbReference type="NCBI Taxonomy" id="113570"/>
    <lineage>
        <taxon>Bacteria</taxon>
        <taxon>Bacillati</taxon>
        <taxon>Actinomycetota</taxon>
        <taxon>Actinomycetes</taxon>
        <taxon>Micromonosporales</taxon>
        <taxon>Micromonosporaceae</taxon>
        <taxon>Actinoplanes</taxon>
    </lineage>
</organism>